<gene>
    <name evidence="9" type="primary">leuS</name>
    <name evidence="11" type="ORF">A2174_02495</name>
</gene>
<dbReference type="InterPro" id="IPR013155">
    <property type="entry name" value="M/V/L/I-tRNA-synth_anticd-bd"/>
</dbReference>
<dbReference type="Gene3D" id="3.40.50.1820">
    <property type="entry name" value="alpha/beta hydrolase"/>
    <property type="match status" value="1"/>
</dbReference>
<dbReference type="InterPro" id="IPR025709">
    <property type="entry name" value="Leu_tRNA-synth_edit"/>
</dbReference>
<name>A0A1G2FBJ3_9BACT</name>
<comment type="caution">
    <text evidence="9">Lacks conserved residue(s) required for the propagation of feature annotation.</text>
</comment>
<evidence type="ECO:0000313" key="11">
    <source>
        <dbReference type="EMBL" id="OGZ35000.1"/>
    </source>
</evidence>
<dbReference type="Pfam" id="PF00561">
    <property type="entry name" value="Abhydrolase_1"/>
    <property type="match status" value="1"/>
</dbReference>
<dbReference type="Gene3D" id="3.90.740.10">
    <property type="entry name" value="Valyl/Leucyl/Isoleucyl-tRNA synthetase, editing domain"/>
    <property type="match status" value="1"/>
</dbReference>
<dbReference type="SUPFAM" id="SSF52374">
    <property type="entry name" value="Nucleotidylyl transferase"/>
    <property type="match status" value="1"/>
</dbReference>
<dbReference type="Gene3D" id="3.90.950.10">
    <property type="match status" value="1"/>
</dbReference>
<evidence type="ECO:0000313" key="12">
    <source>
        <dbReference type="Proteomes" id="UP000177725"/>
    </source>
</evidence>
<dbReference type="InterPro" id="IPR020084">
    <property type="entry name" value="NUDIX_hydrolase_CS"/>
</dbReference>
<evidence type="ECO:0000256" key="9">
    <source>
        <dbReference type="HAMAP-Rule" id="MF_00049"/>
    </source>
</evidence>
<evidence type="ECO:0000256" key="2">
    <source>
        <dbReference type="ARBA" id="ARBA00022598"/>
    </source>
</evidence>
<dbReference type="InterPro" id="IPR000086">
    <property type="entry name" value="NUDIX_hydrolase_dom"/>
</dbReference>
<dbReference type="HAMAP" id="MF_00049_B">
    <property type="entry name" value="Leu_tRNA_synth_B"/>
    <property type="match status" value="1"/>
</dbReference>
<dbReference type="Pfam" id="PF08264">
    <property type="entry name" value="Anticodon_1"/>
    <property type="match status" value="1"/>
</dbReference>
<accession>A0A1G2FBJ3</accession>
<dbReference type="PROSITE" id="PS00893">
    <property type="entry name" value="NUDIX_BOX"/>
    <property type="match status" value="1"/>
</dbReference>
<feature type="short sequence motif" description="'KMSKS' region" evidence="9">
    <location>
        <begin position="1121"/>
        <end position="1125"/>
    </location>
</feature>
<dbReference type="PANTHER" id="PTHR43740:SF2">
    <property type="entry name" value="LEUCINE--TRNA LIGASE, MITOCHONDRIAL"/>
    <property type="match status" value="1"/>
</dbReference>
<feature type="domain" description="Nudix hydrolase" evidence="10">
    <location>
        <begin position="579"/>
        <end position="709"/>
    </location>
</feature>
<dbReference type="Pfam" id="PF00133">
    <property type="entry name" value="tRNA-synt_1"/>
    <property type="match status" value="2"/>
</dbReference>
<feature type="binding site" evidence="9">
    <location>
        <position position="1124"/>
    </location>
    <ligand>
        <name>ATP</name>
        <dbReference type="ChEBI" id="CHEBI:30616"/>
    </ligand>
</feature>
<dbReference type="Gene3D" id="3.10.20.590">
    <property type="match status" value="1"/>
</dbReference>
<keyword evidence="3 9" id="KW-0547">Nucleotide-binding</keyword>
<evidence type="ECO:0000256" key="3">
    <source>
        <dbReference type="ARBA" id="ARBA00022741"/>
    </source>
</evidence>
<comment type="catalytic activity">
    <reaction evidence="8 9">
        <text>tRNA(Leu) + L-leucine + ATP = L-leucyl-tRNA(Leu) + AMP + diphosphate</text>
        <dbReference type="Rhea" id="RHEA:11688"/>
        <dbReference type="Rhea" id="RHEA-COMP:9613"/>
        <dbReference type="Rhea" id="RHEA-COMP:9622"/>
        <dbReference type="ChEBI" id="CHEBI:30616"/>
        <dbReference type="ChEBI" id="CHEBI:33019"/>
        <dbReference type="ChEBI" id="CHEBI:57427"/>
        <dbReference type="ChEBI" id="CHEBI:78442"/>
        <dbReference type="ChEBI" id="CHEBI:78494"/>
        <dbReference type="ChEBI" id="CHEBI:456215"/>
        <dbReference type="EC" id="6.1.1.4"/>
    </reaction>
</comment>
<keyword evidence="5 9" id="KW-0067">ATP-binding</keyword>
<dbReference type="InterPro" id="IPR009008">
    <property type="entry name" value="Val/Leu/Ile-tRNA-synth_edit"/>
</dbReference>
<evidence type="ECO:0000256" key="8">
    <source>
        <dbReference type="ARBA" id="ARBA00047469"/>
    </source>
</evidence>
<dbReference type="InterPro" id="IPR002302">
    <property type="entry name" value="Leu-tRNA-ligase"/>
</dbReference>
<dbReference type="Pfam" id="PF00293">
    <property type="entry name" value="NUDIX"/>
    <property type="match status" value="1"/>
</dbReference>
<dbReference type="InterPro" id="IPR000073">
    <property type="entry name" value="AB_hydrolase_1"/>
</dbReference>
<dbReference type="FunFam" id="1.10.730.10:FF:000002">
    <property type="entry name" value="Leucine--tRNA ligase"/>
    <property type="match status" value="1"/>
</dbReference>
<dbReference type="GO" id="GO:0004823">
    <property type="term" value="F:leucine-tRNA ligase activity"/>
    <property type="evidence" value="ECO:0007669"/>
    <property type="project" value="UniProtKB-UniRule"/>
</dbReference>
<dbReference type="PRINTS" id="PR00985">
    <property type="entry name" value="TRNASYNTHLEU"/>
</dbReference>
<protein>
    <recommendedName>
        <fullName evidence="9">Leucine--tRNA ligase</fullName>
        <ecNumber evidence="9">6.1.1.4</ecNumber>
    </recommendedName>
    <alternativeName>
        <fullName evidence="9">Leucyl-tRNA synthetase</fullName>
        <shortName evidence="9">LeuRS</shortName>
    </alternativeName>
</protein>
<dbReference type="InterPro" id="IPR002300">
    <property type="entry name" value="aa-tRNA-synth_Ia"/>
</dbReference>
<dbReference type="SUPFAM" id="SSF53474">
    <property type="entry name" value="alpha/beta-Hydrolases"/>
    <property type="match status" value="1"/>
</dbReference>
<dbReference type="CDD" id="cd07958">
    <property type="entry name" value="Anticodon_Ia_Leu_BEm"/>
    <property type="match status" value="1"/>
</dbReference>
<dbReference type="Proteomes" id="UP000177725">
    <property type="component" value="Unassembled WGS sequence"/>
</dbReference>
<dbReference type="GO" id="GO:0006429">
    <property type="term" value="P:leucyl-tRNA aminoacylation"/>
    <property type="evidence" value="ECO:0007669"/>
    <property type="project" value="UniProtKB-UniRule"/>
</dbReference>
<evidence type="ECO:0000256" key="1">
    <source>
        <dbReference type="ARBA" id="ARBA00005594"/>
    </source>
</evidence>
<evidence type="ECO:0000256" key="4">
    <source>
        <dbReference type="ARBA" id="ARBA00022801"/>
    </source>
</evidence>
<keyword evidence="9" id="KW-0963">Cytoplasm</keyword>
<dbReference type="SUPFAM" id="SSF47323">
    <property type="entry name" value="Anticodon-binding domain of a subclass of class I aminoacyl-tRNA synthetases"/>
    <property type="match status" value="1"/>
</dbReference>
<evidence type="ECO:0000259" key="10">
    <source>
        <dbReference type="PROSITE" id="PS51462"/>
    </source>
</evidence>
<dbReference type="SUPFAM" id="SSF50677">
    <property type="entry name" value="ValRS/IleRS/LeuRS editing domain"/>
    <property type="match status" value="1"/>
</dbReference>
<dbReference type="Gene3D" id="3.90.79.10">
    <property type="entry name" value="Nucleoside Triphosphate Pyrophosphohydrolase"/>
    <property type="match status" value="1"/>
</dbReference>
<dbReference type="InterPro" id="IPR014729">
    <property type="entry name" value="Rossmann-like_a/b/a_fold"/>
</dbReference>
<dbReference type="EC" id="6.1.1.4" evidence="9"/>
<evidence type="ECO:0000256" key="6">
    <source>
        <dbReference type="ARBA" id="ARBA00022917"/>
    </source>
</evidence>
<dbReference type="EMBL" id="MHMV01000005">
    <property type="protein sequence ID" value="OGZ35000.1"/>
    <property type="molecule type" value="Genomic_DNA"/>
</dbReference>
<keyword evidence="4" id="KW-0378">Hydrolase</keyword>
<dbReference type="Pfam" id="PF13603">
    <property type="entry name" value="tRNA-synt_1_2"/>
    <property type="match status" value="1"/>
</dbReference>
<dbReference type="GO" id="GO:0002161">
    <property type="term" value="F:aminoacyl-tRNA deacylase activity"/>
    <property type="evidence" value="ECO:0007669"/>
    <property type="project" value="InterPro"/>
</dbReference>
<sequence>MDRYNPNKIEKKWQKFWEKNKINNPNLDKAKKPFYNLMMFPYSSAEGLHVGNMYAFVHSDTYGRFIRFRGFDVFEPIGLDGFGIHSENYAIKQGEHILDVSKRTEKHFYEQLHMIGNQYDWTRHLETYRPEYYKWTQWIFVQMFKKGLAYQAESYVNWCPSCKTVLSDEQVISGKCERCGTLVEKKLMKQWFFKITDYAERLLKNLERINWSERTKIAQKNWIGKSQGAQFKMKVVGSNQLVAKYDQILLATNNLSKKARVEKLLKAIGVKTKILTPKDLGLETVEAKEDGDLFENAKEKAELYRGKTNLPILGIDTGFFMPGEEIDPVKVKRNALDGRNERKLSQEEIGKLIHEYYKKIVRKRGRKVDAYWQDVAALSLPDGAVNMADDKREVIITDQVKGEIDMYFPLRSLYISKATGKYIADQTEADELIEQGPFIETLKKLLCVEELSVEVFTTRLDTVFGMTFALIAPEHELVQKLKPQITNWNEVEKYINDAKKKSELQRVSEVKEKTGVELKGIKIINPFTKKAIPLFASDFVLAHYGTGAVMAVPAHDERDWEFAKKYRLPIREVVIPEGREVIGVGALIRDKEGKFIFQERDAKTNINPGMITPFGGAIEKGESDLDALVREIGEELNLEINRLKTFVIGRFKSHAFQNKYINLFYIDDINSKKIKIQEGKEIVNFSLEEALSNSKVTEFTKNVIKYFRSKRNFAYVEDGVLSNSREYDHMTSAEAREKLIEWLEKNKIGSRKINYKLRDWCISRQRYWGPPIPIIYCDKCATKKEQVLFLHGWEDDSQSGVTPELKKNLESKGYDFYAFDAPNTKEPQFEEWFSFIKRKIKENKLKNFHLIGHSMGGHLAAKIAEKYKLRSLYLFAPVGFKPPEEYFERFQGILGIKEIEIFKKYQDRNLDVKKVKNNVEKIEIIFGEKDHWISEEIREFYFKNFKDFARINILKGYGHMSKDEGVSKILFLEDLFCDSHPGTIPIPEKDLPVLLPKTKDYLPWPDGLAPLARNEKFVKTKCPKCGGPARRETDVSDTFLDSAWYFFRYPSVEFNKNIFNKKRTARWLPVDMYIGGNEHAVLHLLYSRFMTMFFKDLGLIDFEEPYKRFFAHGLLIKEGAKMSKSRGNVINPDVYIKQYGADSVRMYLLFLGDVRQGGDWRDAGMNGMYKFINRIWHTRNRIVKQESGIKNNEIEILLNKTIKKIGEDLEGLKFNTAISALMIFVNALEKEKEMSKSHFSKFLILLSPFAPHIAEELWNQLGHKKSIFIEKWPEYDPVLVRDKIIELIIQINGKVRAKISVPADISEAEVRKLSLSDSDIKKWLEGREPKKMIFVRGRLVNIVV</sequence>
<comment type="subcellular location">
    <subcellularLocation>
        <location evidence="9">Cytoplasm</location>
    </subcellularLocation>
</comment>
<keyword evidence="2 9" id="KW-0436">Ligase</keyword>
<dbReference type="SUPFAM" id="SSF55811">
    <property type="entry name" value="Nudix"/>
    <property type="match status" value="1"/>
</dbReference>
<dbReference type="Gene3D" id="3.40.50.620">
    <property type="entry name" value="HUPs"/>
    <property type="match status" value="2"/>
</dbReference>
<proteinExistence type="inferred from homology"/>
<dbReference type="Gene3D" id="1.10.730.10">
    <property type="entry name" value="Isoleucyl-tRNA Synthetase, Domain 1"/>
    <property type="match status" value="1"/>
</dbReference>
<dbReference type="InterPro" id="IPR015797">
    <property type="entry name" value="NUDIX_hydrolase-like_dom_sf"/>
</dbReference>
<keyword evidence="6 9" id="KW-0648">Protein biosynthesis</keyword>
<keyword evidence="7 9" id="KW-0030">Aminoacyl-tRNA synthetase</keyword>
<dbReference type="PROSITE" id="PS51462">
    <property type="entry name" value="NUDIX"/>
    <property type="match status" value="1"/>
</dbReference>
<dbReference type="GO" id="GO:0005524">
    <property type="term" value="F:ATP binding"/>
    <property type="evidence" value="ECO:0007669"/>
    <property type="project" value="UniProtKB-UniRule"/>
</dbReference>
<organism evidence="11 12">
    <name type="scientific">Candidatus Portnoybacteria bacterium RBG_13_41_18</name>
    <dbReference type="NCBI Taxonomy" id="1801991"/>
    <lineage>
        <taxon>Bacteria</taxon>
        <taxon>Candidatus Portnoyibacteriota</taxon>
    </lineage>
</organism>
<reference evidence="11 12" key="1">
    <citation type="journal article" date="2016" name="Nat. Commun.">
        <title>Thousands of microbial genomes shed light on interconnected biogeochemical processes in an aquifer system.</title>
        <authorList>
            <person name="Anantharaman K."/>
            <person name="Brown C.T."/>
            <person name="Hug L.A."/>
            <person name="Sharon I."/>
            <person name="Castelle C.J."/>
            <person name="Probst A.J."/>
            <person name="Thomas B.C."/>
            <person name="Singh A."/>
            <person name="Wilkins M.J."/>
            <person name="Karaoz U."/>
            <person name="Brodie E.L."/>
            <person name="Williams K.H."/>
            <person name="Hubbard S.S."/>
            <person name="Banfield J.F."/>
        </authorList>
    </citation>
    <scope>NUCLEOTIDE SEQUENCE [LARGE SCALE GENOMIC DNA]</scope>
</reference>
<dbReference type="GO" id="GO:0005829">
    <property type="term" value="C:cytosol"/>
    <property type="evidence" value="ECO:0007669"/>
    <property type="project" value="TreeGrafter"/>
</dbReference>
<dbReference type="SUPFAM" id="SSF52972">
    <property type="entry name" value="ITPase-like"/>
    <property type="match status" value="1"/>
</dbReference>
<evidence type="ECO:0000256" key="5">
    <source>
        <dbReference type="ARBA" id="ARBA00022840"/>
    </source>
</evidence>
<dbReference type="PANTHER" id="PTHR43740">
    <property type="entry name" value="LEUCYL-TRNA SYNTHETASE"/>
    <property type="match status" value="1"/>
</dbReference>
<comment type="caution">
    <text evidence="11">The sequence shown here is derived from an EMBL/GenBank/DDBJ whole genome shotgun (WGS) entry which is preliminary data.</text>
</comment>
<comment type="similarity">
    <text evidence="1 9">Belongs to the class-I aminoacyl-tRNA synthetase family.</text>
</comment>
<evidence type="ECO:0000256" key="7">
    <source>
        <dbReference type="ARBA" id="ARBA00023146"/>
    </source>
</evidence>
<dbReference type="InterPro" id="IPR029001">
    <property type="entry name" value="ITPase-like_fam"/>
</dbReference>
<dbReference type="InterPro" id="IPR009080">
    <property type="entry name" value="tRNAsynth_Ia_anticodon-bd"/>
</dbReference>
<dbReference type="InterPro" id="IPR029058">
    <property type="entry name" value="AB_hydrolase_fold"/>
</dbReference>